<evidence type="ECO:0000256" key="2">
    <source>
        <dbReference type="ARBA" id="ARBA00012415"/>
    </source>
</evidence>
<dbReference type="EC" id="2.7.7.9" evidence="2"/>
<dbReference type="InterPro" id="IPR029044">
    <property type="entry name" value="Nucleotide-diphossugar_trans"/>
</dbReference>
<comment type="caution">
    <text evidence="7">The sequence shown here is derived from an EMBL/GenBank/DDBJ whole genome shotgun (WGS) entry which is preliminary data.</text>
</comment>
<keyword evidence="4" id="KW-0548">Nucleotidyltransferase</keyword>
<keyword evidence="8" id="KW-1185">Reference proteome</keyword>
<dbReference type="GO" id="GO:0003983">
    <property type="term" value="F:UTP:glucose-1-phosphate uridylyltransferase activity"/>
    <property type="evidence" value="ECO:0007669"/>
    <property type="project" value="UniProtKB-EC"/>
</dbReference>
<evidence type="ECO:0000256" key="4">
    <source>
        <dbReference type="ARBA" id="ARBA00022695"/>
    </source>
</evidence>
<dbReference type="PATRIC" id="fig|1125712.3.peg.799"/>
<reference evidence="7 8" key="1">
    <citation type="submission" date="2013-08" db="EMBL/GenBank/DDBJ databases">
        <authorList>
            <person name="Durkin A.S."/>
            <person name="Haft D.R."/>
            <person name="McCorrison J."/>
            <person name="Torralba M."/>
            <person name="Gillis M."/>
            <person name="Haft D.H."/>
            <person name="Methe B."/>
            <person name="Sutton G."/>
            <person name="Nelson K.E."/>
        </authorList>
    </citation>
    <scope>NUCLEOTIDE SEQUENCE [LARGE SCALE GENOMIC DNA]</scope>
    <source>
        <strain evidence="7 8">F0195</strain>
    </source>
</reference>
<sequence>MKAVIPAAGLGTRFLPATKVTPKELLPILSKPVIQYVVEEALEPDGVDGVVIVNSREKPQIESYFRVDGGYEDMLRNRGKDAEADAIHDAGSLPVSFVYQDQPKGLGHAVLCAAGETGDDPFFVLLGDYFVPDRQMCVNMKRVSDAHGGASVIAVAPVPADQVSRYGIIAGTRVESLPDAHPEDDEREGAVWKVSGLVEKPAPRDAPSHLFIVGRYLLSPRVMELLETQGVGAGGEIQLTDAMERLLEEEDMYALVVDPDEGCDTGTPAAWAAVNARLALAGDASRAPFREALGSCASQLCG</sequence>
<evidence type="ECO:0000256" key="5">
    <source>
        <dbReference type="ARBA" id="ARBA00048128"/>
    </source>
</evidence>
<dbReference type="Gene3D" id="3.90.550.10">
    <property type="entry name" value="Spore Coat Polysaccharide Biosynthesis Protein SpsA, Chain A"/>
    <property type="match status" value="1"/>
</dbReference>
<evidence type="ECO:0000256" key="1">
    <source>
        <dbReference type="ARBA" id="ARBA00006890"/>
    </source>
</evidence>
<dbReference type="InterPro" id="IPR005771">
    <property type="entry name" value="GalU_uridylyltTrfase_bac/arc"/>
</dbReference>
<dbReference type="EMBL" id="AWEZ01000030">
    <property type="protein sequence ID" value="ERL09285.1"/>
    <property type="molecule type" value="Genomic_DNA"/>
</dbReference>
<dbReference type="Proteomes" id="UP000016638">
    <property type="component" value="Unassembled WGS sequence"/>
</dbReference>
<organism evidence="7 8">
    <name type="scientific">Olsenella profusa F0195</name>
    <dbReference type="NCBI Taxonomy" id="1125712"/>
    <lineage>
        <taxon>Bacteria</taxon>
        <taxon>Bacillati</taxon>
        <taxon>Actinomycetota</taxon>
        <taxon>Coriobacteriia</taxon>
        <taxon>Coriobacteriales</taxon>
        <taxon>Atopobiaceae</taxon>
        <taxon>Olsenella</taxon>
    </lineage>
</organism>
<accession>U2TSF5</accession>
<keyword evidence="3 7" id="KW-0808">Transferase</keyword>
<feature type="domain" description="Nucleotidyl transferase" evidence="6">
    <location>
        <begin position="2"/>
        <end position="277"/>
    </location>
</feature>
<protein>
    <recommendedName>
        <fullName evidence="2">UTP--glucose-1-phosphate uridylyltransferase</fullName>
        <ecNumber evidence="2">2.7.7.9</ecNumber>
    </recommendedName>
</protein>
<dbReference type="SUPFAM" id="SSF53448">
    <property type="entry name" value="Nucleotide-diphospho-sugar transferases"/>
    <property type="match status" value="1"/>
</dbReference>
<dbReference type="eggNOG" id="COG1210">
    <property type="taxonomic scope" value="Bacteria"/>
</dbReference>
<evidence type="ECO:0000313" key="8">
    <source>
        <dbReference type="Proteomes" id="UP000016638"/>
    </source>
</evidence>
<proteinExistence type="inferred from homology"/>
<evidence type="ECO:0000313" key="7">
    <source>
        <dbReference type="EMBL" id="ERL09285.1"/>
    </source>
</evidence>
<dbReference type="AlphaFoldDB" id="U2TSF5"/>
<dbReference type="PANTHER" id="PTHR43197">
    <property type="entry name" value="UTP--GLUCOSE-1-PHOSPHATE URIDYLYLTRANSFERASE"/>
    <property type="match status" value="1"/>
</dbReference>
<name>U2TSF5_9ACTN</name>
<dbReference type="PANTHER" id="PTHR43197:SF1">
    <property type="entry name" value="UTP--GLUCOSE-1-PHOSPHATE URIDYLYLTRANSFERASE"/>
    <property type="match status" value="1"/>
</dbReference>
<gene>
    <name evidence="7" type="ORF">HMPREF1316_1862</name>
</gene>
<comment type="catalytic activity">
    <reaction evidence="5">
        <text>alpha-D-glucose 1-phosphate + UTP + H(+) = UDP-alpha-D-glucose + diphosphate</text>
        <dbReference type="Rhea" id="RHEA:19889"/>
        <dbReference type="ChEBI" id="CHEBI:15378"/>
        <dbReference type="ChEBI" id="CHEBI:33019"/>
        <dbReference type="ChEBI" id="CHEBI:46398"/>
        <dbReference type="ChEBI" id="CHEBI:58601"/>
        <dbReference type="ChEBI" id="CHEBI:58885"/>
        <dbReference type="EC" id="2.7.7.9"/>
    </reaction>
</comment>
<comment type="similarity">
    <text evidence="1">Belongs to the UDPGP type 2 family.</text>
</comment>
<dbReference type="RefSeq" id="WP_021725642.1">
    <property type="nucleotide sequence ID" value="NZ_AWEZ01000030.1"/>
</dbReference>
<dbReference type="OrthoDB" id="9803306at2"/>
<dbReference type="STRING" id="1125712.HMPREF1316_1862"/>
<dbReference type="GO" id="GO:0006011">
    <property type="term" value="P:UDP-alpha-D-glucose metabolic process"/>
    <property type="evidence" value="ECO:0007669"/>
    <property type="project" value="InterPro"/>
</dbReference>
<evidence type="ECO:0000259" key="6">
    <source>
        <dbReference type="Pfam" id="PF00483"/>
    </source>
</evidence>
<dbReference type="InterPro" id="IPR005835">
    <property type="entry name" value="NTP_transferase_dom"/>
</dbReference>
<dbReference type="Pfam" id="PF00483">
    <property type="entry name" value="NTP_transferase"/>
    <property type="match status" value="1"/>
</dbReference>
<evidence type="ECO:0000256" key="3">
    <source>
        <dbReference type="ARBA" id="ARBA00022679"/>
    </source>
</evidence>